<comment type="similarity">
    <text evidence="3 6">Belongs to the DHNA family.</text>
</comment>
<organism evidence="8 9">
    <name type="scientific">Neosynechococcus sphagnicola sy1</name>
    <dbReference type="NCBI Taxonomy" id="1497020"/>
    <lineage>
        <taxon>Bacteria</taxon>
        <taxon>Bacillati</taxon>
        <taxon>Cyanobacteriota</taxon>
        <taxon>Cyanophyceae</taxon>
        <taxon>Neosynechococcales</taxon>
        <taxon>Neosynechococcaceae</taxon>
        <taxon>Neosynechococcus</taxon>
    </lineage>
</organism>
<dbReference type="SUPFAM" id="SSF55620">
    <property type="entry name" value="Tetrahydrobiopterin biosynthesis enzymes-like"/>
    <property type="match status" value="1"/>
</dbReference>
<comment type="function">
    <text evidence="6">Catalyzes the conversion of 7,8-dihydroneopterin to 6-hydroxymethyl-7,8-dihydropterin.</text>
</comment>
<dbReference type="AlphaFoldDB" id="A0A098TQB9"/>
<dbReference type="InterPro" id="IPR006157">
    <property type="entry name" value="FolB_dom"/>
</dbReference>
<sequence length="118" mass="13180">MDCIHINRLRCYGYTGLLPEEQVLGQWFEADITLWVDLSLPGCSDLIEDTLDYRIVIQMVQQTIHSARFALLERLAAAIVEAILTSTPVGKVQIRLTKLAPPIPEFGGQITVELTRSA</sequence>
<dbReference type="InterPro" id="IPR043133">
    <property type="entry name" value="GTP-CH-I_C/QueF"/>
</dbReference>
<proteinExistence type="inferred from homology"/>
<dbReference type="PANTHER" id="PTHR42844:SF1">
    <property type="entry name" value="DIHYDRONEOPTERIN ALDOLASE 1-RELATED"/>
    <property type="match status" value="1"/>
</dbReference>
<evidence type="ECO:0000313" key="8">
    <source>
        <dbReference type="EMBL" id="KGF73023.1"/>
    </source>
</evidence>
<evidence type="ECO:0000256" key="5">
    <source>
        <dbReference type="ARBA" id="ARBA00023239"/>
    </source>
</evidence>
<evidence type="ECO:0000256" key="6">
    <source>
        <dbReference type="RuleBase" id="RU362079"/>
    </source>
</evidence>
<dbReference type="NCBIfam" id="TIGR00525">
    <property type="entry name" value="folB"/>
    <property type="match status" value="1"/>
</dbReference>
<name>A0A098TQB9_9CYAN</name>
<dbReference type="EMBL" id="JJML01000016">
    <property type="protein sequence ID" value="KGF73023.1"/>
    <property type="molecule type" value="Genomic_DNA"/>
</dbReference>
<dbReference type="Gene3D" id="3.30.1130.10">
    <property type="match status" value="1"/>
</dbReference>
<protein>
    <recommendedName>
        <fullName evidence="6">7,8-dihydroneopterin aldolase</fullName>
        <ecNumber evidence="6">4.1.2.25</ecNumber>
    </recommendedName>
</protein>
<dbReference type="GO" id="GO:0046656">
    <property type="term" value="P:folic acid biosynthetic process"/>
    <property type="evidence" value="ECO:0007669"/>
    <property type="project" value="UniProtKB-UniRule"/>
</dbReference>
<evidence type="ECO:0000256" key="2">
    <source>
        <dbReference type="ARBA" id="ARBA00005013"/>
    </source>
</evidence>
<dbReference type="SMART" id="SM00905">
    <property type="entry name" value="FolB"/>
    <property type="match status" value="1"/>
</dbReference>
<keyword evidence="5 6" id="KW-0456">Lyase</keyword>
<dbReference type="OrthoDB" id="9803748at2"/>
<comment type="caution">
    <text evidence="8">The sequence shown here is derived from an EMBL/GenBank/DDBJ whole genome shotgun (WGS) entry which is preliminary data.</text>
</comment>
<keyword evidence="4 6" id="KW-0289">Folate biosynthesis</keyword>
<dbReference type="GO" id="GO:0005737">
    <property type="term" value="C:cytoplasm"/>
    <property type="evidence" value="ECO:0007669"/>
    <property type="project" value="TreeGrafter"/>
</dbReference>
<comment type="pathway">
    <text evidence="2 6">Cofactor biosynthesis; tetrahydrofolate biosynthesis; 2-amino-4-hydroxy-6-hydroxymethyl-7,8-dihydropteridine diphosphate from 7,8-dihydroneopterin triphosphate: step 3/4.</text>
</comment>
<dbReference type="CDD" id="cd00534">
    <property type="entry name" value="DHNA_DHNTPE"/>
    <property type="match status" value="1"/>
</dbReference>
<dbReference type="GO" id="GO:0046654">
    <property type="term" value="P:tetrahydrofolate biosynthetic process"/>
    <property type="evidence" value="ECO:0007669"/>
    <property type="project" value="UniProtKB-UniRule"/>
</dbReference>
<dbReference type="Proteomes" id="UP000030170">
    <property type="component" value="Unassembled WGS sequence"/>
</dbReference>
<dbReference type="UniPathway" id="UPA00077">
    <property type="reaction ID" value="UER00154"/>
</dbReference>
<dbReference type="GO" id="GO:0004150">
    <property type="term" value="F:dihydroneopterin aldolase activity"/>
    <property type="evidence" value="ECO:0007669"/>
    <property type="project" value="UniProtKB-UniRule"/>
</dbReference>
<evidence type="ECO:0000256" key="4">
    <source>
        <dbReference type="ARBA" id="ARBA00022909"/>
    </source>
</evidence>
<dbReference type="InterPro" id="IPR006156">
    <property type="entry name" value="Dihydroneopterin_aldolase"/>
</dbReference>
<dbReference type="PANTHER" id="PTHR42844">
    <property type="entry name" value="DIHYDRONEOPTERIN ALDOLASE 1-RELATED"/>
    <property type="match status" value="1"/>
</dbReference>
<keyword evidence="9" id="KW-1185">Reference proteome</keyword>
<dbReference type="NCBIfam" id="TIGR00526">
    <property type="entry name" value="folB_dom"/>
    <property type="match status" value="1"/>
</dbReference>
<feature type="domain" description="Dihydroneopterin aldolase/epimerase" evidence="7">
    <location>
        <begin position="4"/>
        <end position="116"/>
    </location>
</feature>
<dbReference type="Pfam" id="PF02152">
    <property type="entry name" value="FolB"/>
    <property type="match status" value="1"/>
</dbReference>
<comment type="catalytic activity">
    <reaction evidence="1 6">
        <text>7,8-dihydroneopterin = 6-hydroxymethyl-7,8-dihydropterin + glycolaldehyde</text>
        <dbReference type="Rhea" id="RHEA:10540"/>
        <dbReference type="ChEBI" id="CHEBI:17001"/>
        <dbReference type="ChEBI" id="CHEBI:17071"/>
        <dbReference type="ChEBI" id="CHEBI:44841"/>
        <dbReference type="EC" id="4.1.2.25"/>
    </reaction>
</comment>
<dbReference type="EC" id="4.1.2.25" evidence="6"/>
<gene>
    <name evidence="8" type="ORF">DO97_03000</name>
</gene>
<evidence type="ECO:0000313" key="9">
    <source>
        <dbReference type="Proteomes" id="UP000030170"/>
    </source>
</evidence>
<reference evidence="8 9" key="1">
    <citation type="journal article" date="2014" name="Mol. Ecol.">
        <title>Evolution of Synechococcus.</title>
        <authorList>
            <person name="Dvorak P."/>
            <person name="Casamatta D."/>
            <person name="Hasler P."/>
            <person name="Poulickova A."/>
            <person name="Ondrej V."/>
            <person name="Sanges R."/>
        </authorList>
    </citation>
    <scope>NUCLEOTIDE SEQUENCE [LARGE SCALE GENOMIC DNA]</scope>
    <source>
        <strain evidence="8 9">CAUP A 1101</strain>
    </source>
</reference>
<dbReference type="STRING" id="1497020.DO97_03000"/>
<evidence type="ECO:0000259" key="7">
    <source>
        <dbReference type="SMART" id="SM00905"/>
    </source>
</evidence>
<accession>A0A098TQB9</accession>
<evidence type="ECO:0000256" key="3">
    <source>
        <dbReference type="ARBA" id="ARBA00005708"/>
    </source>
</evidence>
<evidence type="ECO:0000256" key="1">
    <source>
        <dbReference type="ARBA" id="ARBA00001353"/>
    </source>
</evidence>